<keyword evidence="2" id="KW-0560">Oxidoreductase</keyword>
<reference evidence="4 5" key="1">
    <citation type="submission" date="2018-11" db="EMBL/GenBank/DDBJ databases">
        <title>Rhodococcus spongicola sp. nov. and Rhodococcus xishaensis sp. nov. from marine sponges.</title>
        <authorList>
            <person name="Li L."/>
            <person name="Lin H.W."/>
        </authorList>
    </citation>
    <scope>NUCLEOTIDE SEQUENCE [LARGE SCALE GENOMIC DNA]</scope>
    <source>
        <strain evidence="4 5">CCTCC AB2014297</strain>
    </source>
</reference>
<dbReference type="Proteomes" id="UP000286208">
    <property type="component" value="Unassembled WGS sequence"/>
</dbReference>
<dbReference type="PANTHER" id="PTHR30466">
    <property type="entry name" value="FLAVIN REDUCTASE"/>
    <property type="match status" value="1"/>
</dbReference>
<dbReference type="SUPFAM" id="SSF50475">
    <property type="entry name" value="FMN-binding split barrel"/>
    <property type="match status" value="1"/>
</dbReference>
<dbReference type="GO" id="GO:0042602">
    <property type="term" value="F:riboflavin reductase (NADPH) activity"/>
    <property type="evidence" value="ECO:0007669"/>
    <property type="project" value="TreeGrafter"/>
</dbReference>
<evidence type="ECO:0000259" key="3">
    <source>
        <dbReference type="SMART" id="SM00903"/>
    </source>
</evidence>
<dbReference type="Gene3D" id="2.30.110.10">
    <property type="entry name" value="Electron Transport, Fmn-binding Protein, Chain A"/>
    <property type="match status" value="1"/>
</dbReference>
<dbReference type="InterPro" id="IPR012349">
    <property type="entry name" value="Split_barrel_FMN-bd"/>
</dbReference>
<dbReference type="InterPro" id="IPR002563">
    <property type="entry name" value="Flavin_Rdtase-like_dom"/>
</dbReference>
<dbReference type="AlphaFoldDB" id="A0A438B9Y8"/>
<name>A0A438B9Y8_9NOCA</name>
<protein>
    <submittedName>
        <fullName evidence="4">Flavin reductase</fullName>
    </submittedName>
</protein>
<dbReference type="GO" id="GO:0010181">
    <property type="term" value="F:FMN binding"/>
    <property type="evidence" value="ECO:0007669"/>
    <property type="project" value="InterPro"/>
</dbReference>
<evidence type="ECO:0000313" key="4">
    <source>
        <dbReference type="EMBL" id="RVW07808.1"/>
    </source>
</evidence>
<evidence type="ECO:0000313" key="5">
    <source>
        <dbReference type="Proteomes" id="UP000286208"/>
    </source>
</evidence>
<dbReference type="RefSeq" id="WP_127917930.1">
    <property type="nucleotide sequence ID" value="NZ_RKLP01000011.1"/>
</dbReference>
<dbReference type="Pfam" id="PF01613">
    <property type="entry name" value="Flavin_Reduct"/>
    <property type="match status" value="1"/>
</dbReference>
<dbReference type="EMBL" id="RKLP01000011">
    <property type="protein sequence ID" value="RVW07808.1"/>
    <property type="molecule type" value="Genomic_DNA"/>
</dbReference>
<dbReference type="PANTHER" id="PTHR30466:SF11">
    <property type="entry name" value="FLAVIN-DEPENDENT MONOOXYGENASE, REDUCTASE SUBUNIT HSAB"/>
    <property type="match status" value="1"/>
</dbReference>
<organism evidence="4 5">
    <name type="scientific">Prescottella agglutinans</name>
    <dbReference type="NCBI Taxonomy" id="1644129"/>
    <lineage>
        <taxon>Bacteria</taxon>
        <taxon>Bacillati</taxon>
        <taxon>Actinomycetota</taxon>
        <taxon>Actinomycetes</taxon>
        <taxon>Mycobacteriales</taxon>
        <taxon>Nocardiaceae</taxon>
        <taxon>Prescottella</taxon>
    </lineage>
</organism>
<gene>
    <name evidence="4" type="ORF">EGT67_20485</name>
</gene>
<feature type="domain" description="Flavin reductase like" evidence="3">
    <location>
        <begin position="14"/>
        <end position="160"/>
    </location>
</feature>
<accession>A0A438B9Y8</accession>
<dbReference type="OrthoDB" id="9792858at2"/>
<comment type="caution">
    <text evidence="4">The sequence shown here is derived from an EMBL/GenBank/DDBJ whole genome shotgun (WGS) entry which is preliminary data.</text>
</comment>
<comment type="similarity">
    <text evidence="1">Belongs to the non-flavoprotein flavin reductase family.</text>
</comment>
<evidence type="ECO:0000256" key="1">
    <source>
        <dbReference type="ARBA" id="ARBA00008898"/>
    </source>
</evidence>
<sequence>MTIEIDGAHFRKVLGQYPTGVVVVTAVAADGEPLGMAVGSFTSVSLNPPLVAFLPDRKSSSWKALRESGDRFCINVLGSDQEDVCRAVATRKERKFEGITWRPSSAGMPVLEGAVAYIDCTVQDIHDAGDHHIVVGRVNDLDMIAATARPLLFFRGDYGSFAPLALAAGESLQS</sequence>
<dbReference type="SMART" id="SM00903">
    <property type="entry name" value="Flavin_Reduct"/>
    <property type="match status" value="1"/>
</dbReference>
<proteinExistence type="inferred from homology"/>
<dbReference type="InterPro" id="IPR050268">
    <property type="entry name" value="NADH-dep_flavin_reductase"/>
</dbReference>
<evidence type="ECO:0000256" key="2">
    <source>
        <dbReference type="ARBA" id="ARBA00023002"/>
    </source>
</evidence>
<keyword evidence="5" id="KW-1185">Reference proteome</keyword>